<name>A0A0E9S7T5_ANGAN</name>
<dbReference type="EMBL" id="GBXM01071320">
    <property type="protein sequence ID" value="JAH37257.1"/>
    <property type="molecule type" value="Transcribed_RNA"/>
</dbReference>
<dbReference type="AlphaFoldDB" id="A0A0E9S7T5"/>
<reference evidence="1" key="1">
    <citation type="submission" date="2014-11" db="EMBL/GenBank/DDBJ databases">
        <authorList>
            <person name="Amaro Gonzalez C."/>
        </authorList>
    </citation>
    <scope>NUCLEOTIDE SEQUENCE</scope>
</reference>
<organism evidence="1">
    <name type="scientific">Anguilla anguilla</name>
    <name type="common">European freshwater eel</name>
    <name type="synonym">Muraena anguilla</name>
    <dbReference type="NCBI Taxonomy" id="7936"/>
    <lineage>
        <taxon>Eukaryota</taxon>
        <taxon>Metazoa</taxon>
        <taxon>Chordata</taxon>
        <taxon>Craniata</taxon>
        <taxon>Vertebrata</taxon>
        <taxon>Euteleostomi</taxon>
        <taxon>Actinopterygii</taxon>
        <taxon>Neopterygii</taxon>
        <taxon>Teleostei</taxon>
        <taxon>Anguilliformes</taxon>
        <taxon>Anguillidae</taxon>
        <taxon>Anguilla</taxon>
    </lineage>
</organism>
<protein>
    <submittedName>
        <fullName evidence="1">Uncharacterized protein</fullName>
    </submittedName>
</protein>
<reference evidence="1" key="2">
    <citation type="journal article" date="2015" name="Fish Shellfish Immunol.">
        <title>Early steps in the European eel (Anguilla anguilla)-Vibrio vulnificus interaction in the gills: Role of the RtxA13 toxin.</title>
        <authorList>
            <person name="Callol A."/>
            <person name="Pajuelo D."/>
            <person name="Ebbesson L."/>
            <person name="Teles M."/>
            <person name="MacKenzie S."/>
            <person name="Amaro C."/>
        </authorList>
    </citation>
    <scope>NUCLEOTIDE SEQUENCE</scope>
</reference>
<proteinExistence type="predicted"/>
<accession>A0A0E9S7T5</accession>
<sequence length="26" mass="3053">MIAIKYDGRNSTLFLVNLLIIILVRY</sequence>
<evidence type="ECO:0000313" key="1">
    <source>
        <dbReference type="EMBL" id="JAH37257.1"/>
    </source>
</evidence>